<dbReference type="RefSeq" id="XP_006667690.1">
    <property type="nucleotide sequence ID" value="XM_006667627.1"/>
</dbReference>
<dbReference type="HOGENOM" id="CLU_011977_1_0_1"/>
<keyword evidence="4" id="KW-1185">Reference proteome</keyword>
<dbReference type="OrthoDB" id="4694525at2759"/>
<evidence type="ECO:0000313" key="4">
    <source>
        <dbReference type="Proteomes" id="UP000001610"/>
    </source>
</evidence>
<reference evidence="3 4" key="1">
    <citation type="journal article" date="2011" name="Genome Biol.">
        <title>Genome sequence of the insect pathogenic fungus Cordyceps militaris, a valued traditional Chinese medicine.</title>
        <authorList>
            <person name="Zheng P."/>
            <person name="Xia Y."/>
            <person name="Xiao G."/>
            <person name="Xiong C."/>
            <person name="Hu X."/>
            <person name="Zhang S."/>
            <person name="Zheng H."/>
            <person name="Huang Y."/>
            <person name="Zhou Y."/>
            <person name="Wang S."/>
            <person name="Zhao G.P."/>
            <person name="Liu X."/>
            <person name="St Leger R.J."/>
            <person name="Wang C."/>
        </authorList>
    </citation>
    <scope>NUCLEOTIDE SEQUENCE [LARGE SCALE GENOMIC DNA]</scope>
    <source>
        <strain evidence="3 4">CM01</strain>
    </source>
</reference>
<dbReference type="KEGG" id="cmt:CCM_02475"/>
<dbReference type="Gene3D" id="3.30.540.30">
    <property type="match status" value="3"/>
</dbReference>
<dbReference type="GO" id="GO:0008239">
    <property type="term" value="F:dipeptidyl-peptidase activity"/>
    <property type="evidence" value="ECO:0007669"/>
    <property type="project" value="TreeGrafter"/>
</dbReference>
<dbReference type="Proteomes" id="UP000001610">
    <property type="component" value="Unassembled WGS sequence"/>
</dbReference>
<evidence type="ECO:0000256" key="1">
    <source>
        <dbReference type="ARBA" id="ARBA00022723"/>
    </source>
</evidence>
<dbReference type="GO" id="GO:0005737">
    <property type="term" value="C:cytoplasm"/>
    <property type="evidence" value="ECO:0007669"/>
    <property type="project" value="TreeGrafter"/>
</dbReference>
<dbReference type="Pfam" id="PF03571">
    <property type="entry name" value="Peptidase_M49"/>
    <property type="match status" value="1"/>
</dbReference>
<dbReference type="OMA" id="AYYIWVV"/>
<keyword evidence="2" id="KW-0378">Hydrolase</keyword>
<dbReference type="PANTHER" id="PTHR23422">
    <property type="entry name" value="DIPEPTIDYL PEPTIDASE III-RELATED"/>
    <property type="match status" value="1"/>
</dbReference>
<dbReference type="InterPro" id="IPR039461">
    <property type="entry name" value="Peptidase_M49"/>
</dbReference>
<protein>
    <submittedName>
        <fullName evidence="3">Dipeptidyl peptidase III</fullName>
    </submittedName>
</protein>
<evidence type="ECO:0000256" key="2">
    <source>
        <dbReference type="ARBA" id="ARBA00022801"/>
    </source>
</evidence>
<dbReference type="AlphaFoldDB" id="G3J9Y1"/>
<proteinExistence type="predicted"/>
<dbReference type="eggNOG" id="KOG3675">
    <property type="taxonomic scope" value="Eukaryota"/>
</dbReference>
<dbReference type="GO" id="GO:0046872">
    <property type="term" value="F:metal ion binding"/>
    <property type="evidence" value="ECO:0007669"/>
    <property type="project" value="UniProtKB-KW"/>
</dbReference>
<dbReference type="PANTHER" id="PTHR23422:SF11">
    <property type="entry name" value="DIPEPTIDYL PEPTIDASE 3"/>
    <property type="match status" value="1"/>
</dbReference>
<sequence>MAAASSRQETPTQQLAIKDLFEVLSTREKLYAHHLAQAAWNGSRIILRQTSPEGTGIFDFIIELHKACGGQWDSLVELQGVDPHDLTAFLEFAGLFLSGLGNYFRSSSGRRGPKVVPPISRDALLNMASSSPEAAAALEKIIKPLTSPLPSSLGFPDENNQSNYYPGEGQITKDEIAAVARVMEENSIEPENTRIHKRTIGQSVSFDVLQASSGPTSGPREFVDNASGIAVRLESGDHAAEMSKICFHLSKAANYVSNPTQAEFLTNCIQCFRSGNLEAYRAAQKAWVTDVSPRVETILGFVEPYRDPYGVRAEWESAVCISDPGETDKLRTLVDDATKFIRMLPWAMPGVNDGKGPFEASLFQAPDFTIVHSLAFCSSYVWEAVNLPNYSDIRETCGSKNIVFANRMSLNSNRHRPCYFVRPAEVQSFLAYNPSIRFIVTAIHELLGHGTGKLLTEVSAGKYNFDKESMPINPLTGQPVETWYQPGQTWTSVFEKLATSVEECRAMLVSYYLADNKEVLSVFGYTDTTAISAEDLIYYTYLHVGVEGIQALRTFNARDMVWGQPHARANFAILKHLLLDGGGVISVKHDQETATVEVSVDRSKISSHGRPSLGRMLRCIHIWRCIADVESCKSFYEPLSVVDGDYETWRRIVVSKPEPGWKFVQPNTVIKDDGGVELVLYKESNQGIIQSFVDRNL</sequence>
<name>G3J9Y1_CORMM</name>
<organism evidence="3 4">
    <name type="scientific">Cordyceps militaris (strain CM01)</name>
    <name type="common">Caterpillar fungus</name>
    <dbReference type="NCBI Taxonomy" id="983644"/>
    <lineage>
        <taxon>Eukaryota</taxon>
        <taxon>Fungi</taxon>
        <taxon>Dikarya</taxon>
        <taxon>Ascomycota</taxon>
        <taxon>Pezizomycotina</taxon>
        <taxon>Sordariomycetes</taxon>
        <taxon>Hypocreomycetidae</taxon>
        <taxon>Hypocreales</taxon>
        <taxon>Cordycipitaceae</taxon>
        <taxon>Cordyceps</taxon>
    </lineage>
</organism>
<evidence type="ECO:0000313" key="3">
    <source>
        <dbReference type="EMBL" id="EGX94204.1"/>
    </source>
</evidence>
<accession>G3J9Y1</accession>
<dbReference type="EMBL" id="JH126400">
    <property type="protein sequence ID" value="EGX94204.1"/>
    <property type="molecule type" value="Genomic_DNA"/>
</dbReference>
<keyword evidence="1" id="KW-0479">Metal-binding</keyword>
<dbReference type="VEuPathDB" id="FungiDB:CCM_02475"/>
<gene>
    <name evidence="3" type="ORF">CCM_02475</name>
</gene>
<dbReference type="InParanoid" id="G3J9Y1"/>
<dbReference type="GeneID" id="18164502"/>